<protein>
    <submittedName>
        <fullName evidence="4">Pyruvate/Phosphoenolpyruvate kinase-like domain-containing protein</fullName>
    </submittedName>
</protein>
<keyword evidence="4" id="KW-0418">Kinase</keyword>
<dbReference type="GO" id="GO:0016301">
    <property type="term" value="F:kinase activity"/>
    <property type="evidence" value="ECO:0007669"/>
    <property type="project" value="UniProtKB-KW"/>
</dbReference>
<evidence type="ECO:0000313" key="5">
    <source>
        <dbReference type="Proteomes" id="UP001222325"/>
    </source>
</evidence>
<evidence type="ECO:0000259" key="3">
    <source>
        <dbReference type="Pfam" id="PF03328"/>
    </source>
</evidence>
<dbReference type="InterPro" id="IPR015813">
    <property type="entry name" value="Pyrv/PenolPyrv_kinase-like_dom"/>
</dbReference>
<dbReference type="AlphaFoldDB" id="A0AAD6TY41"/>
<dbReference type="GO" id="GO:0016832">
    <property type="term" value="F:aldehyde-lyase activity"/>
    <property type="evidence" value="ECO:0007669"/>
    <property type="project" value="TreeGrafter"/>
</dbReference>
<accession>A0AAD6TY41</accession>
<keyword evidence="2" id="KW-0456">Lyase</keyword>
<dbReference type="SUPFAM" id="SSF51621">
    <property type="entry name" value="Phosphoenolpyruvate/pyruvate domain"/>
    <property type="match status" value="1"/>
</dbReference>
<dbReference type="InterPro" id="IPR050251">
    <property type="entry name" value="HpcH-HpaI_aldolase"/>
</dbReference>
<keyword evidence="5" id="KW-1185">Reference proteome</keyword>
<dbReference type="GO" id="GO:0046872">
    <property type="term" value="F:metal ion binding"/>
    <property type="evidence" value="ECO:0007669"/>
    <property type="project" value="UniProtKB-KW"/>
</dbReference>
<sequence length="304" mass="32670">MSDDAPQFTTDPATQASWAAPTLQQSSNMRGLIASGKVIMGQVLSYPSRQVAKTLAVTGADWIWIDAEHVAWSQKLLVEAIQIINQESRGRMVPIVRVPSKTAFDYMAWSLDAGAGGIIIPHIETVEEVAEVVAACRFPPIGHRSYPPFTFLPGLTDTTPEGETVYSLANKHIAIIPQVESRVGIQNLDAIMAMEQVDAVMIGVGDLRMDMGLPVSFVGTEPDFAAAMARVTAMSKKHKKALMGAAIGAPMVEERLRQGFTLLVTAIDLYILALGTVQTLASAKSTAEAYMRKANGQGNGHVHV</sequence>
<organism evidence="4 5">
    <name type="scientific">Mycena belliarum</name>
    <dbReference type="NCBI Taxonomy" id="1033014"/>
    <lineage>
        <taxon>Eukaryota</taxon>
        <taxon>Fungi</taxon>
        <taxon>Dikarya</taxon>
        <taxon>Basidiomycota</taxon>
        <taxon>Agaricomycotina</taxon>
        <taxon>Agaricomycetes</taxon>
        <taxon>Agaricomycetidae</taxon>
        <taxon>Agaricales</taxon>
        <taxon>Marasmiineae</taxon>
        <taxon>Mycenaceae</taxon>
        <taxon>Mycena</taxon>
    </lineage>
</organism>
<evidence type="ECO:0000313" key="4">
    <source>
        <dbReference type="EMBL" id="KAJ7083613.1"/>
    </source>
</evidence>
<keyword evidence="4" id="KW-0808">Transferase</keyword>
<dbReference type="Gene3D" id="3.20.20.60">
    <property type="entry name" value="Phosphoenolpyruvate-binding domains"/>
    <property type="match status" value="1"/>
</dbReference>
<keyword evidence="1" id="KW-0479">Metal-binding</keyword>
<dbReference type="GO" id="GO:0005737">
    <property type="term" value="C:cytoplasm"/>
    <property type="evidence" value="ECO:0007669"/>
    <property type="project" value="TreeGrafter"/>
</dbReference>
<comment type="caution">
    <text evidence="4">The sequence shown here is derived from an EMBL/GenBank/DDBJ whole genome shotgun (WGS) entry which is preliminary data.</text>
</comment>
<gene>
    <name evidence="4" type="ORF">B0H15DRAFT_416267</name>
</gene>
<evidence type="ECO:0000256" key="2">
    <source>
        <dbReference type="ARBA" id="ARBA00023239"/>
    </source>
</evidence>
<keyword evidence="4" id="KW-0670">Pyruvate</keyword>
<name>A0AAD6TY41_9AGAR</name>
<dbReference type="Pfam" id="PF03328">
    <property type="entry name" value="HpcH_HpaI"/>
    <property type="match status" value="1"/>
</dbReference>
<evidence type="ECO:0000256" key="1">
    <source>
        <dbReference type="ARBA" id="ARBA00022723"/>
    </source>
</evidence>
<reference evidence="4" key="1">
    <citation type="submission" date="2023-03" db="EMBL/GenBank/DDBJ databases">
        <title>Massive genome expansion in bonnet fungi (Mycena s.s.) driven by repeated elements and novel gene families across ecological guilds.</title>
        <authorList>
            <consortium name="Lawrence Berkeley National Laboratory"/>
            <person name="Harder C.B."/>
            <person name="Miyauchi S."/>
            <person name="Viragh M."/>
            <person name="Kuo A."/>
            <person name="Thoen E."/>
            <person name="Andreopoulos B."/>
            <person name="Lu D."/>
            <person name="Skrede I."/>
            <person name="Drula E."/>
            <person name="Henrissat B."/>
            <person name="Morin E."/>
            <person name="Kohler A."/>
            <person name="Barry K."/>
            <person name="LaButti K."/>
            <person name="Morin E."/>
            <person name="Salamov A."/>
            <person name="Lipzen A."/>
            <person name="Mereny Z."/>
            <person name="Hegedus B."/>
            <person name="Baldrian P."/>
            <person name="Stursova M."/>
            <person name="Weitz H."/>
            <person name="Taylor A."/>
            <person name="Grigoriev I.V."/>
            <person name="Nagy L.G."/>
            <person name="Martin F."/>
            <person name="Kauserud H."/>
        </authorList>
    </citation>
    <scope>NUCLEOTIDE SEQUENCE</scope>
    <source>
        <strain evidence="4">CBHHK173m</strain>
    </source>
</reference>
<feature type="domain" description="HpcH/HpaI aldolase/citrate lyase" evidence="3">
    <location>
        <begin position="49"/>
        <end position="269"/>
    </location>
</feature>
<dbReference type="InterPro" id="IPR005000">
    <property type="entry name" value="Aldolase/citrate-lyase_domain"/>
</dbReference>
<dbReference type="PANTHER" id="PTHR30502">
    <property type="entry name" value="2-KETO-3-DEOXY-L-RHAMNONATE ALDOLASE"/>
    <property type="match status" value="1"/>
</dbReference>
<dbReference type="PANTHER" id="PTHR30502:SF8">
    <property type="entry name" value="SYNTHASE, PUTATIVE-RELATED"/>
    <property type="match status" value="1"/>
</dbReference>
<proteinExistence type="predicted"/>
<dbReference type="EMBL" id="JARJCN010000040">
    <property type="protein sequence ID" value="KAJ7083613.1"/>
    <property type="molecule type" value="Genomic_DNA"/>
</dbReference>
<dbReference type="InterPro" id="IPR040442">
    <property type="entry name" value="Pyrv_kinase-like_dom_sf"/>
</dbReference>
<dbReference type="Proteomes" id="UP001222325">
    <property type="component" value="Unassembled WGS sequence"/>
</dbReference>